<dbReference type="Gene3D" id="3.30.565.10">
    <property type="entry name" value="Histidine kinase-like ATPase, C-terminal domain"/>
    <property type="match status" value="1"/>
</dbReference>
<dbReference type="SMART" id="SM00387">
    <property type="entry name" value="HATPase_c"/>
    <property type="match status" value="1"/>
</dbReference>
<evidence type="ECO:0000313" key="10">
    <source>
        <dbReference type="Proteomes" id="UP001193734"/>
    </source>
</evidence>
<dbReference type="SUPFAM" id="SSF48452">
    <property type="entry name" value="TPR-like"/>
    <property type="match status" value="1"/>
</dbReference>
<dbReference type="PANTHER" id="PTHR43711">
    <property type="entry name" value="TWO-COMPONENT HISTIDINE KINASE"/>
    <property type="match status" value="1"/>
</dbReference>
<evidence type="ECO:0000259" key="8">
    <source>
        <dbReference type="PROSITE" id="PS50109"/>
    </source>
</evidence>
<evidence type="ECO:0000256" key="5">
    <source>
        <dbReference type="ARBA" id="ARBA00023012"/>
    </source>
</evidence>
<evidence type="ECO:0000256" key="1">
    <source>
        <dbReference type="ARBA" id="ARBA00000085"/>
    </source>
</evidence>
<feature type="signal peptide" evidence="7">
    <location>
        <begin position="1"/>
        <end position="23"/>
    </location>
</feature>
<dbReference type="PANTHER" id="PTHR43711:SF31">
    <property type="entry name" value="HISTIDINE KINASE"/>
    <property type="match status" value="1"/>
</dbReference>
<dbReference type="InterPro" id="IPR005467">
    <property type="entry name" value="His_kinase_dom"/>
</dbReference>
<sequence length="1154" mass="133168">MISKGFKGLLFFLWNLLSFSACSHHDRPQVDELNGLSYACHYRNLDSAAMYAVRAYDMSEHYGDGRAEALNNMAFVHMAGMDYDVAKRLLDEVASCTDNQVELLVCDVQQMRLCQRMSRNREFYDYCERARMRMARINEERAGLSGRMHKRMIYAETEFHIVNSIYYYYVGLERRSAESLLNIDIDGEIQKDTVQYLSYLYNVGAGGIISDGQQKDIIQKEFESLLKCYLIAAQHGYTFFEANTLEAMAEHLVSDESRTQLLQDNSIAVNFVVPDSIDDNTVPEWMAVRALQLFSEYGDVYQIAGAHRTLASCFMERGDYNLALYHLEKALENTKIEQAPDLVASIREQLSVVYSAINDKPASDYNRNIYIELQEKTRQDRYLESRAGKLNKSALQLNIMIIAVATAILLLVFMLCLFYYLNRKRSRKLSMDSLLMPLREWQAANVKQTADLEDRIEKIHEEYTLGQIRVRNGERRSLENRAKVSLVCSIIPFIDRIINEVNQLSSRNEDSKRRSERYAYVAELAGKIEEYNDVLTHWIQLRRGHIDLHIESFPLQPLFDIVARSKTGFVMSGLQFTVGRTDAWVKADRVLTLFMINTLADNARKFTPSGGSVKVSAYEENDYVEISVEDTGRGMSAEQLDGIFDHKVYNGHGFGLMNCRGIMEKYRKISRIFSVCKLSAVSEEGHGSRFFFRLPKGIARTVLFVLLMSVAVIPANGVTAESNLSRAKSFADSAYFSNIDGTYENTMRFADSCRKYLNLHYRELYPDGQYFMQREGDISLVFPEIRWFQDSVNTNYNIILDIRNESAVAALALHQWRIYAYNNKIYTLLFKEMSADNTLADYCRTMQQSQTNKTVAIIVLILVLIMILPAYYMLYYRHRLYYRFCVERVKSVNEILLSDAEPTEKLQRISPLANEQYPEELQEVVDRIDNVLRDAILSRKEQFYNIELAEDECRRTEYEDNNLHIANSISDNCLSALKHETMYYPSRIRQLVDGGENDMEAMKEIVVYYRDIYSILSRQAVRQTESLQLALSAVPIHDIVKDVRGEKLCVLGNRNLLEYLFEILRKQNGRLPLDVTAEAKDDRYVQFSVKMTGLHIDERKASDLFVPSVDNIPYLLCRQIVRDHSESANRRGCGILATVCRQETIVKITLPRYS</sequence>
<protein>
    <recommendedName>
        <fullName evidence="2">histidine kinase</fullName>
        <ecNumber evidence="2">2.7.13.3</ecNumber>
    </recommendedName>
</protein>
<evidence type="ECO:0000256" key="2">
    <source>
        <dbReference type="ARBA" id="ARBA00012438"/>
    </source>
</evidence>
<dbReference type="InterPro" id="IPR050736">
    <property type="entry name" value="Sensor_HK_Regulatory"/>
</dbReference>
<evidence type="ECO:0000313" key="9">
    <source>
        <dbReference type="EMBL" id="NPE12852.1"/>
    </source>
</evidence>
<dbReference type="InterPro" id="IPR003594">
    <property type="entry name" value="HATPase_dom"/>
</dbReference>
<dbReference type="InterPro" id="IPR036890">
    <property type="entry name" value="HATPase_C_sf"/>
</dbReference>
<feature type="transmembrane region" description="Helical" evidence="6">
    <location>
        <begin position="854"/>
        <end position="874"/>
    </location>
</feature>
<dbReference type="Gene3D" id="1.25.40.10">
    <property type="entry name" value="Tetratricopeptide repeat domain"/>
    <property type="match status" value="1"/>
</dbReference>
<keyword evidence="6" id="KW-0472">Membrane</keyword>
<dbReference type="PROSITE" id="PS51257">
    <property type="entry name" value="PROKAR_LIPOPROTEIN"/>
    <property type="match status" value="1"/>
</dbReference>
<organism evidence="9 10">
    <name type="scientific">Xylanibacter rodentium</name>
    <dbReference type="NCBI Taxonomy" id="2736289"/>
    <lineage>
        <taxon>Bacteria</taxon>
        <taxon>Pseudomonadati</taxon>
        <taxon>Bacteroidota</taxon>
        <taxon>Bacteroidia</taxon>
        <taxon>Bacteroidales</taxon>
        <taxon>Prevotellaceae</taxon>
        <taxon>Xylanibacter</taxon>
    </lineage>
</organism>
<feature type="domain" description="Histidine kinase" evidence="8">
    <location>
        <begin position="485"/>
        <end position="698"/>
    </location>
</feature>
<dbReference type="InterPro" id="IPR033405">
    <property type="entry name" value="DUF5112"/>
</dbReference>
<proteinExistence type="predicted"/>
<dbReference type="InterPro" id="IPR033406">
    <property type="entry name" value="DUF5113"/>
</dbReference>
<dbReference type="EMBL" id="JABKKE010000001">
    <property type="protein sequence ID" value="NPE12852.1"/>
    <property type="molecule type" value="Genomic_DNA"/>
</dbReference>
<keyword evidence="4" id="KW-0418">Kinase</keyword>
<name>A0ABX2AQ70_9BACT</name>
<dbReference type="Pfam" id="PF02518">
    <property type="entry name" value="HATPase_c"/>
    <property type="match status" value="1"/>
</dbReference>
<keyword evidence="6" id="KW-1133">Transmembrane helix</keyword>
<keyword evidence="5" id="KW-0902">Two-component regulatory system</keyword>
<evidence type="ECO:0000256" key="3">
    <source>
        <dbReference type="ARBA" id="ARBA00022679"/>
    </source>
</evidence>
<dbReference type="Pfam" id="PF17140">
    <property type="entry name" value="DUF5113"/>
    <property type="match status" value="2"/>
</dbReference>
<feature type="chain" id="PRO_5045814599" description="histidine kinase" evidence="7">
    <location>
        <begin position="24"/>
        <end position="1154"/>
    </location>
</feature>
<gene>
    <name evidence="9" type="ORF">HPS55_00630</name>
</gene>
<accession>A0ABX2AQ70</accession>
<evidence type="ECO:0000256" key="6">
    <source>
        <dbReference type="SAM" id="Phobius"/>
    </source>
</evidence>
<dbReference type="PROSITE" id="PS50109">
    <property type="entry name" value="HIS_KIN"/>
    <property type="match status" value="1"/>
</dbReference>
<feature type="transmembrane region" description="Helical" evidence="6">
    <location>
        <begin position="399"/>
        <end position="421"/>
    </location>
</feature>
<comment type="catalytic activity">
    <reaction evidence="1">
        <text>ATP + protein L-histidine = ADP + protein N-phospho-L-histidine.</text>
        <dbReference type="EC" id="2.7.13.3"/>
    </reaction>
</comment>
<dbReference type="InterPro" id="IPR011990">
    <property type="entry name" value="TPR-like_helical_dom_sf"/>
</dbReference>
<dbReference type="Pfam" id="PF17139">
    <property type="entry name" value="DUF5112"/>
    <property type="match status" value="1"/>
</dbReference>
<reference evidence="9 10" key="1">
    <citation type="submission" date="2020-05" db="EMBL/GenBank/DDBJ databases">
        <title>Distinct polysaccharide utilization as determinants for interspecies competition between intestinal Prevotella spp.</title>
        <authorList>
            <person name="Galvez E.J.C."/>
            <person name="Iljazovic A."/>
            <person name="Strowig T."/>
        </authorList>
    </citation>
    <scope>NUCLEOTIDE SEQUENCE [LARGE SCALE GENOMIC DNA]</scope>
    <source>
        <strain evidence="9 10">PROD</strain>
    </source>
</reference>
<dbReference type="Proteomes" id="UP001193734">
    <property type="component" value="Unassembled WGS sequence"/>
</dbReference>
<dbReference type="SUPFAM" id="SSF55874">
    <property type="entry name" value="ATPase domain of HSP90 chaperone/DNA topoisomerase II/histidine kinase"/>
    <property type="match status" value="1"/>
</dbReference>
<comment type="caution">
    <text evidence="9">The sequence shown here is derived from an EMBL/GenBank/DDBJ whole genome shotgun (WGS) entry which is preliminary data.</text>
</comment>
<dbReference type="EC" id="2.7.13.3" evidence="2"/>
<keyword evidence="10" id="KW-1185">Reference proteome</keyword>
<keyword evidence="6" id="KW-0812">Transmembrane</keyword>
<keyword evidence="7" id="KW-0732">Signal</keyword>
<evidence type="ECO:0000256" key="4">
    <source>
        <dbReference type="ARBA" id="ARBA00022777"/>
    </source>
</evidence>
<evidence type="ECO:0000256" key="7">
    <source>
        <dbReference type="SAM" id="SignalP"/>
    </source>
</evidence>
<keyword evidence="3" id="KW-0808">Transferase</keyword>